<feature type="region of interest" description="Disordered" evidence="5">
    <location>
        <begin position="838"/>
        <end position="858"/>
    </location>
</feature>
<dbReference type="SUPFAM" id="SSF46626">
    <property type="entry name" value="Cytochrome c"/>
    <property type="match status" value="1"/>
</dbReference>
<proteinExistence type="predicted"/>
<dbReference type="NCBIfam" id="TIGR02276">
    <property type="entry name" value="beta_rpt_yvtn"/>
    <property type="match status" value="1"/>
</dbReference>
<evidence type="ECO:0000256" key="3">
    <source>
        <dbReference type="ARBA" id="ARBA00023004"/>
    </source>
</evidence>
<dbReference type="GO" id="GO:0046872">
    <property type="term" value="F:metal ion binding"/>
    <property type="evidence" value="ECO:0007669"/>
    <property type="project" value="UniProtKB-KW"/>
</dbReference>
<dbReference type="InterPro" id="IPR013658">
    <property type="entry name" value="SGL"/>
</dbReference>
<evidence type="ECO:0000313" key="8">
    <source>
        <dbReference type="Proteomes" id="UP000292120"/>
    </source>
</evidence>
<name>A0A4V2JG35_9BURK</name>
<dbReference type="InterPro" id="IPR036909">
    <property type="entry name" value="Cyt_c-like_dom_sf"/>
</dbReference>
<dbReference type="SUPFAM" id="SSF50969">
    <property type="entry name" value="YVTN repeat-like/Quinoprotein amine dehydrogenase"/>
    <property type="match status" value="1"/>
</dbReference>
<gene>
    <name evidence="7" type="ORF">EYS42_00580</name>
</gene>
<dbReference type="Proteomes" id="UP000292120">
    <property type="component" value="Unassembled WGS sequence"/>
</dbReference>
<evidence type="ECO:0000256" key="2">
    <source>
        <dbReference type="ARBA" id="ARBA00022723"/>
    </source>
</evidence>
<dbReference type="GO" id="GO:0009055">
    <property type="term" value="F:electron transfer activity"/>
    <property type="evidence" value="ECO:0007669"/>
    <property type="project" value="InterPro"/>
</dbReference>
<dbReference type="Gene3D" id="2.130.10.10">
    <property type="entry name" value="YVTN repeat-like/Quinoprotein amine dehydrogenase"/>
    <property type="match status" value="2"/>
</dbReference>
<keyword evidence="1 4" id="KW-0349">Heme</keyword>
<dbReference type="AlphaFoldDB" id="A0A4V2JG35"/>
<reference evidence="7 8" key="1">
    <citation type="submission" date="2019-02" db="EMBL/GenBank/DDBJ databases">
        <title>Aquabacterium sp. strain KMB7.</title>
        <authorList>
            <person name="Chen W.-M."/>
        </authorList>
    </citation>
    <scope>NUCLEOTIDE SEQUENCE [LARGE SCALE GENOMIC DNA]</scope>
    <source>
        <strain evidence="7 8">KMB7</strain>
    </source>
</reference>
<organism evidence="7 8">
    <name type="scientific">Aquabacterium lacunae</name>
    <dbReference type="NCBI Taxonomy" id="2528630"/>
    <lineage>
        <taxon>Bacteria</taxon>
        <taxon>Pseudomonadati</taxon>
        <taxon>Pseudomonadota</taxon>
        <taxon>Betaproteobacteria</taxon>
        <taxon>Burkholderiales</taxon>
        <taxon>Aquabacterium</taxon>
    </lineage>
</organism>
<dbReference type="EMBL" id="SIXI01000001">
    <property type="protein sequence ID" value="TBO34546.1"/>
    <property type="molecule type" value="Genomic_DNA"/>
</dbReference>
<keyword evidence="3 4" id="KW-0408">Iron</keyword>
<dbReference type="GO" id="GO:0020037">
    <property type="term" value="F:heme binding"/>
    <property type="evidence" value="ECO:0007669"/>
    <property type="project" value="InterPro"/>
</dbReference>
<dbReference type="InterPro" id="IPR011964">
    <property type="entry name" value="YVTN_b-propeller_repeat"/>
</dbReference>
<sequence>MGEYVTFESGHVRPMALSADGTRLYVANTPDARVEVYDVTGATPVLKDSIAVGLEPVAMAFAPNGQLWVVNHLSDSVSVIDVSTSPGKVVNTLYVGDEPRDIVFGGPGNKWAFITAAHRGQNAKLDPQFATPGVGRADVWVFDAANPGTVAGGKPSTVLNMFGDTLRALARSADGSKVYAAVFNSGNRTTIAQGGPGGELAKTGPTANVSGVKQPATGLIVQKNPATGNWEDGGDPARGIAPKTWNANIKLDLPDYDVFTIDTSGSVPVVVKDKTARYVGTTLFNMTVNPVNGKVYVSNQEARNVVRFEGSGKTSTTVNGRFVDARITVVDGADAQPRQLNKHITSYGSGLGTAAEKAAAVSTPLEMAITPDGKTLYMASMGTNELVRYNTAALEANTFTPNTGDQLQLTGGLPTGVVLDANRGRAYVTTRNDNGVSVVDTAQFREVAHVKMPNPEPADVVNGRKFLYDSTFSSSRGDMSCAGCHIFGDMDHLSWDLGNPDEEETRNTNPYNRNVPAILRTTTNFHPMKGPMNTQTLRGMAGNGPLHWRGDKMGASSGASLEERAFKDFNGAFVSLLGRDGQLSDAEMTSFARFALKLWMPPNPVKNLDNTYTAAQQAGFDFYMNKNADTLTTCNGCHALDPAKNQYGTDGTMSFEGPTIAEDFKIPQLRNMYQKVGSFARNSTRNTPPAPYLGEQVRGYGYSVDGGLGSVNEFLNALVFNAQVSADTRAKLQEFVLAFPSNLDPVVGQQITVTPTNATQADVTDRLNLLVSRAKVTTPRPECELVVKGVIGGAARGWVHARGSDSFVSDRGDSSSLTSLLSQARSANAPLTFTCAPPGNGTRMGIDRNADGKPDGAV</sequence>
<dbReference type="Pfam" id="PF08450">
    <property type="entry name" value="SGL"/>
    <property type="match status" value="1"/>
</dbReference>
<dbReference type="OrthoDB" id="9805202at2"/>
<protein>
    <recommendedName>
        <fullName evidence="6">Cytochrome c domain-containing protein</fullName>
    </recommendedName>
</protein>
<evidence type="ECO:0000256" key="1">
    <source>
        <dbReference type="ARBA" id="ARBA00022617"/>
    </source>
</evidence>
<dbReference type="PANTHER" id="PTHR47197">
    <property type="entry name" value="PROTEIN NIRF"/>
    <property type="match status" value="1"/>
</dbReference>
<dbReference type="InterPro" id="IPR051200">
    <property type="entry name" value="Host-pathogen_enzymatic-act"/>
</dbReference>
<evidence type="ECO:0000256" key="5">
    <source>
        <dbReference type="SAM" id="MobiDB-lite"/>
    </source>
</evidence>
<evidence type="ECO:0000256" key="4">
    <source>
        <dbReference type="PROSITE-ProRule" id="PRU00433"/>
    </source>
</evidence>
<accession>A0A4V2JG35</accession>
<dbReference type="Gene3D" id="1.10.760.10">
    <property type="entry name" value="Cytochrome c-like domain"/>
    <property type="match status" value="1"/>
</dbReference>
<feature type="compositionally biased region" description="Basic and acidic residues" evidence="5">
    <location>
        <begin position="845"/>
        <end position="858"/>
    </location>
</feature>
<evidence type="ECO:0000259" key="6">
    <source>
        <dbReference type="PROSITE" id="PS51007"/>
    </source>
</evidence>
<dbReference type="PROSITE" id="PS51007">
    <property type="entry name" value="CYTC"/>
    <property type="match status" value="2"/>
</dbReference>
<keyword evidence="8" id="KW-1185">Reference proteome</keyword>
<dbReference type="PANTHER" id="PTHR47197:SF3">
    <property type="entry name" value="DIHYDRO-HEME D1 DEHYDROGENASE"/>
    <property type="match status" value="1"/>
</dbReference>
<dbReference type="InterPro" id="IPR011044">
    <property type="entry name" value="Quino_amine_DH_bsu"/>
</dbReference>
<comment type="caution">
    <text evidence="7">The sequence shown here is derived from an EMBL/GenBank/DDBJ whole genome shotgun (WGS) entry which is preliminary data.</text>
</comment>
<dbReference type="InterPro" id="IPR015943">
    <property type="entry name" value="WD40/YVTN_repeat-like_dom_sf"/>
</dbReference>
<feature type="domain" description="Cytochrome c" evidence="6">
    <location>
        <begin position="458"/>
        <end position="599"/>
    </location>
</feature>
<dbReference type="InterPro" id="IPR009056">
    <property type="entry name" value="Cyt_c-like_dom"/>
</dbReference>
<evidence type="ECO:0000313" key="7">
    <source>
        <dbReference type="EMBL" id="TBO34546.1"/>
    </source>
</evidence>
<keyword evidence="2 4" id="KW-0479">Metal-binding</keyword>
<feature type="domain" description="Cytochrome c" evidence="6">
    <location>
        <begin position="614"/>
        <end position="740"/>
    </location>
</feature>